<organism evidence="1 2">
    <name type="scientific">Marvinbryantia formatexigens DSM 14469</name>
    <dbReference type="NCBI Taxonomy" id="478749"/>
    <lineage>
        <taxon>Bacteria</taxon>
        <taxon>Bacillati</taxon>
        <taxon>Bacillota</taxon>
        <taxon>Clostridia</taxon>
        <taxon>Lachnospirales</taxon>
        <taxon>Lachnospiraceae</taxon>
        <taxon>Marvinbryantia</taxon>
    </lineage>
</organism>
<accession>C6LG87</accession>
<name>C6LG87_9FIRM</name>
<protein>
    <submittedName>
        <fullName evidence="1">Uncharacterized protein</fullName>
    </submittedName>
</protein>
<keyword evidence="2" id="KW-1185">Reference proteome</keyword>
<evidence type="ECO:0000313" key="1">
    <source>
        <dbReference type="EMBL" id="EET60451.1"/>
    </source>
</evidence>
<dbReference type="RefSeq" id="WP_006862432.1">
    <property type="nucleotide sequence ID" value="NZ_ACCL02000011.1"/>
</dbReference>
<reference evidence="1" key="1">
    <citation type="submission" date="2009-07" db="EMBL/GenBank/DDBJ databases">
        <authorList>
            <person name="Weinstock G."/>
            <person name="Sodergren E."/>
            <person name="Clifton S."/>
            <person name="Fulton L."/>
            <person name="Fulton B."/>
            <person name="Courtney L."/>
            <person name="Fronick C."/>
            <person name="Harrison M."/>
            <person name="Strong C."/>
            <person name="Farmer C."/>
            <person name="Delahaunty K."/>
            <person name="Markovic C."/>
            <person name="Hall O."/>
            <person name="Minx P."/>
            <person name="Tomlinson C."/>
            <person name="Mitreva M."/>
            <person name="Nelson J."/>
            <person name="Hou S."/>
            <person name="Wollam A."/>
            <person name="Pepin K.H."/>
            <person name="Johnson M."/>
            <person name="Bhonagiri V."/>
            <person name="Nash W.E."/>
            <person name="Warren W."/>
            <person name="Chinwalla A."/>
            <person name="Mardis E.R."/>
            <person name="Wilson R.K."/>
        </authorList>
    </citation>
    <scope>NUCLEOTIDE SEQUENCE [LARGE SCALE GENOMIC DNA]</scope>
    <source>
        <strain evidence="1">DSM 14469</strain>
    </source>
</reference>
<dbReference type="OrthoDB" id="2068468at2"/>
<sequence>MKKYNLSKIMKMAWEMKKSYSCRALSFAQCLKRAWDMAKTEYQNSLVPDKFTDGMTITVDGMTRTLSRWTKGGYDRIYINGGSRRGDGFVDLKSRRMFLRGELTYQIKMAEKILAMTF</sequence>
<gene>
    <name evidence="1" type="ORF">BRYFOR_07647</name>
</gene>
<dbReference type="EMBL" id="ACCL02000011">
    <property type="protein sequence ID" value="EET60451.1"/>
    <property type="molecule type" value="Genomic_DNA"/>
</dbReference>
<evidence type="ECO:0000313" key="2">
    <source>
        <dbReference type="Proteomes" id="UP000005561"/>
    </source>
</evidence>
<comment type="caution">
    <text evidence="1">The sequence shown here is derived from an EMBL/GenBank/DDBJ whole genome shotgun (WGS) entry which is preliminary data.</text>
</comment>
<dbReference type="AlphaFoldDB" id="C6LG87"/>
<dbReference type="Proteomes" id="UP000005561">
    <property type="component" value="Unassembled WGS sequence"/>
</dbReference>
<proteinExistence type="predicted"/>